<dbReference type="PROSITE" id="PS51471">
    <property type="entry name" value="FE2OG_OXY"/>
    <property type="match status" value="1"/>
</dbReference>
<dbReference type="InterPro" id="IPR037151">
    <property type="entry name" value="AlkB-like_sf"/>
</dbReference>
<dbReference type="Gene3D" id="3.40.50.850">
    <property type="entry name" value="Isochorismatase-like"/>
    <property type="match status" value="1"/>
</dbReference>
<dbReference type="SUPFAM" id="SSF51197">
    <property type="entry name" value="Clavaminate synthase-like"/>
    <property type="match status" value="1"/>
</dbReference>
<dbReference type="InterPro" id="IPR027450">
    <property type="entry name" value="AlkB-like"/>
</dbReference>
<evidence type="ECO:0000256" key="1">
    <source>
        <dbReference type="ARBA" id="ARBA00006336"/>
    </source>
</evidence>
<feature type="region of interest" description="Disordered" evidence="2">
    <location>
        <begin position="97"/>
        <end position="123"/>
    </location>
</feature>
<dbReference type="GO" id="GO:0051213">
    <property type="term" value="F:dioxygenase activity"/>
    <property type="evidence" value="ECO:0007669"/>
    <property type="project" value="InterPro"/>
</dbReference>
<feature type="region of interest" description="Disordered" evidence="2">
    <location>
        <begin position="287"/>
        <end position="306"/>
    </location>
</feature>
<gene>
    <name evidence="5" type="ORF">EJ05DRAFT_438577</name>
</gene>
<dbReference type="Pfam" id="PF24470">
    <property type="entry name" value="Thiored_Isochorism"/>
    <property type="match status" value="1"/>
</dbReference>
<evidence type="ECO:0008006" key="7">
    <source>
        <dbReference type="Google" id="ProtNLM"/>
    </source>
</evidence>
<dbReference type="GO" id="GO:0006307">
    <property type="term" value="P:DNA alkylation repair"/>
    <property type="evidence" value="ECO:0007669"/>
    <property type="project" value="InterPro"/>
</dbReference>
<feature type="compositionally biased region" description="Low complexity" evidence="2">
    <location>
        <begin position="336"/>
        <end position="346"/>
    </location>
</feature>
<keyword evidence="6" id="KW-1185">Reference proteome</keyword>
<sequence length="994" mass="110910">MATSFLDLLTQNQPSLQTRQALLVLGLQNDFISPSGRLPVDTSSGFVQRIQEMVPIFRENAGDIVWISTCYHEDRIVNDPVGEGDVILLDMLDSAGEESDDSADEVKDASAAASKARASRHKSRALDLLKKMSSRRHSIREPSSVPVEEDETFLSNTSAHPACCIPNTDGAKFNPEVEACIDSSADLTVVATNYSAFNSTALLINLRAKLITELYICGCITNISVYATALDAARHGIAINIVHDCLGYRKVLRHEEALKQMTEVMGANLISSEEITTVLTAPIEIESSRSKKKKTQKSKEDTDLNELVGNMSLNQHPFSPPENSFRKKASLAALRQAATRLATASSKQEPMPNARDEPPSGMTKSKIRMRSRKKPLDEKKDTMTDPAASSDLRVGKESSRPRPSSAVESSSKKASTSITSPEKEKETLSQKASRVFPSLKLAKSQVQLATESKTARSPVTPTRPKSFALAQGSQSVKEEQDKARPHSLSAMTSTKKPQSLATFPTLGPNDRIGEGDSCIIYHFFPENFKRTARSEVAISDEIFSLLHNEVKWQKMFHAQGEVPRLVCAQGDFGKDGSMPIYRHPSDTALPLLHFSPSVQLIKEQVQKIVKHPVNHVLIQLYRSGTDCISEHSDKTLDIVRGSSIVNVSFGAQRTMRLRTKRSAKLDKSTVEAARTTQRIPMPHNSMFVLGEESNQRWLHGILPDKRLDEERSAAEKAYCGMRISLTFRHIGTFIDGRSSVIWGQGATTKIREEAIEVINNDDKKTQEIIRAFGTENQSTNFDWKAVYGGGFDVLHFRKPPRDEPIFFTSHNSIANSQVAVCLSELDIAHTTYSPPPPFDKASTTTVQIGYRDSDTRHAEIFGAVPILLYLDRYHQFDRSEQGKPATALAYQVLFKVESLHQRWTNLKDKEETPDSILEMLDELDDINDMHGQDYIAGNRLSIADCAMWPMLDTIIENWDSWSTEKFPRLSAYYTRIWTRKKSFGKLRKTLPRHA</sequence>
<dbReference type="Pfam" id="PF00857">
    <property type="entry name" value="Isochorismatase"/>
    <property type="match status" value="1"/>
</dbReference>
<dbReference type="InterPro" id="IPR036380">
    <property type="entry name" value="Isochorismatase-like_sf"/>
</dbReference>
<dbReference type="RefSeq" id="XP_033600969.1">
    <property type="nucleotide sequence ID" value="XM_033741838.1"/>
</dbReference>
<dbReference type="SUPFAM" id="SSF47616">
    <property type="entry name" value="GST C-terminal domain-like"/>
    <property type="match status" value="1"/>
</dbReference>
<feature type="compositionally biased region" description="Low complexity" evidence="2">
    <location>
        <begin position="401"/>
        <end position="420"/>
    </location>
</feature>
<dbReference type="InterPro" id="IPR005123">
    <property type="entry name" value="Oxoglu/Fe-dep_dioxygenase_dom"/>
</dbReference>
<dbReference type="InterPro" id="IPR000868">
    <property type="entry name" value="Isochorismatase-like_dom"/>
</dbReference>
<evidence type="ECO:0000259" key="4">
    <source>
        <dbReference type="PROSITE" id="PS51471"/>
    </source>
</evidence>
<dbReference type="SUPFAM" id="SSF52499">
    <property type="entry name" value="Isochorismatase-like hydrolases"/>
    <property type="match status" value="1"/>
</dbReference>
<dbReference type="InterPro" id="IPR004046">
    <property type="entry name" value="GST_C"/>
</dbReference>
<accession>A0A6A6W6K6</accession>
<feature type="region of interest" description="Disordered" evidence="2">
    <location>
        <begin position="447"/>
        <end position="507"/>
    </location>
</feature>
<feature type="compositionally biased region" description="Polar residues" evidence="2">
    <location>
        <begin position="489"/>
        <end position="502"/>
    </location>
</feature>
<dbReference type="InterPro" id="IPR036282">
    <property type="entry name" value="Glutathione-S-Trfase_C_sf"/>
</dbReference>
<evidence type="ECO:0000313" key="5">
    <source>
        <dbReference type="EMBL" id="KAF2758518.1"/>
    </source>
</evidence>
<feature type="compositionally biased region" description="Basic and acidic residues" evidence="2">
    <location>
        <begin position="374"/>
        <end position="383"/>
    </location>
</feature>
<dbReference type="InterPro" id="IPR010987">
    <property type="entry name" value="Glutathione-S-Trfase_C-like"/>
</dbReference>
<dbReference type="PROSITE" id="PS50405">
    <property type="entry name" value="GST_CTER"/>
    <property type="match status" value="1"/>
</dbReference>
<dbReference type="EMBL" id="ML996571">
    <property type="protein sequence ID" value="KAF2758518.1"/>
    <property type="molecule type" value="Genomic_DNA"/>
</dbReference>
<dbReference type="Gene3D" id="1.20.1050.10">
    <property type="match status" value="1"/>
</dbReference>
<name>A0A6A6W6K6_9PEZI</name>
<dbReference type="PANTHER" id="PTHR31212">
    <property type="entry name" value="ALPHA-KETOGLUTARATE-DEPENDENT DIOXYGENASE ALKB HOMOLOG 3"/>
    <property type="match status" value="1"/>
</dbReference>
<dbReference type="Pfam" id="PF14497">
    <property type="entry name" value="GST_C_3"/>
    <property type="match status" value="1"/>
</dbReference>
<dbReference type="InterPro" id="IPR032854">
    <property type="entry name" value="ALKBH3"/>
</dbReference>
<dbReference type="OrthoDB" id="445341at2759"/>
<comment type="similarity">
    <text evidence="1">Belongs to the isochorismatase family.</text>
</comment>
<dbReference type="InterPro" id="IPR057088">
    <property type="entry name" value="GLRG_09195_Thiored"/>
</dbReference>
<dbReference type="PANTHER" id="PTHR31212:SF5">
    <property type="entry name" value="ISOCHORISMATASE FAMILY PROTEIN FAMILY (AFU_ORTHOLOGUE AFUA_3G14500)"/>
    <property type="match status" value="1"/>
</dbReference>
<evidence type="ECO:0000256" key="2">
    <source>
        <dbReference type="SAM" id="MobiDB-lite"/>
    </source>
</evidence>
<feature type="domain" description="GST C-terminal" evidence="3">
    <location>
        <begin position="838"/>
        <end position="994"/>
    </location>
</feature>
<proteinExistence type="inferred from homology"/>
<dbReference type="Pfam" id="PF13532">
    <property type="entry name" value="2OG-FeII_Oxy_2"/>
    <property type="match status" value="1"/>
</dbReference>
<dbReference type="CDD" id="cd00299">
    <property type="entry name" value="GST_C_family"/>
    <property type="match status" value="1"/>
</dbReference>
<feature type="domain" description="Fe2OG dioxygenase" evidence="4">
    <location>
        <begin position="612"/>
        <end position="731"/>
    </location>
</feature>
<evidence type="ECO:0000313" key="6">
    <source>
        <dbReference type="Proteomes" id="UP000799437"/>
    </source>
</evidence>
<dbReference type="Gene3D" id="2.60.120.590">
    <property type="entry name" value="Alpha-ketoglutarate-dependent dioxygenase AlkB-like"/>
    <property type="match status" value="1"/>
</dbReference>
<organism evidence="5 6">
    <name type="scientific">Pseudovirgaria hyperparasitica</name>
    <dbReference type="NCBI Taxonomy" id="470096"/>
    <lineage>
        <taxon>Eukaryota</taxon>
        <taxon>Fungi</taxon>
        <taxon>Dikarya</taxon>
        <taxon>Ascomycota</taxon>
        <taxon>Pezizomycotina</taxon>
        <taxon>Dothideomycetes</taxon>
        <taxon>Dothideomycetes incertae sedis</taxon>
        <taxon>Acrospermales</taxon>
        <taxon>Acrospermaceae</taxon>
        <taxon>Pseudovirgaria</taxon>
    </lineage>
</organism>
<feature type="region of interest" description="Disordered" evidence="2">
    <location>
        <begin position="336"/>
        <end position="432"/>
    </location>
</feature>
<dbReference type="GeneID" id="54482892"/>
<reference evidence="5" key="1">
    <citation type="journal article" date="2020" name="Stud. Mycol.">
        <title>101 Dothideomycetes genomes: a test case for predicting lifestyles and emergence of pathogens.</title>
        <authorList>
            <person name="Haridas S."/>
            <person name="Albert R."/>
            <person name="Binder M."/>
            <person name="Bloem J."/>
            <person name="Labutti K."/>
            <person name="Salamov A."/>
            <person name="Andreopoulos B."/>
            <person name="Baker S."/>
            <person name="Barry K."/>
            <person name="Bills G."/>
            <person name="Bluhm B."/>
            <person name="Cannon C."/>
            <person name="Castanera R."/>
            <person name="Culley D."/>
            <person name="Daum C."/>
            <person name="Ezra D."/>
            <person name="Gonzalez J."/>
            <person name="Henrissat B."/>
            <person name="Kuo A."/>
            <person name="Liang C."/>
            <person name="Lipzen A."/>
            <person name="Lutzoni F."/>
            <person name="Magnuson J."/>
            <person name="Mondo S."/>
            <person name="Nolan M."/>
            <person name="Ohm R."/>
            <person name="Pangilinan J."/>
            <person name="Park H.-J."/>
            <person name="Ramirez L."/>
            <person name="Alfaro M."/>
            <person name="Sun H."/>
            <person name="Tritt A."/>
            <person name="Yoshinaga Y."/>
            <person name="Zwiers L.-H."/>
            <person name="Turgeon B."/>
            <person name="Goodwin S."/>
            <person name="Spatafora J."/>
            <person name="Crous P."/>
            <person name="Grigoriev I."/>
        </authorList>
    </citation>
    <scope>NUCLEOTIDE SEQUENCE</scope>
    <source>
        <strain evidence="5">CBS 121739</strain>
    </source>
</reference>
<feature type="compositionally biased region" description="Polar residues" evidence="2">
    <location>
        <begin position="447"/>
        <end position="460"/>
    </location>
</feature>
<dbReference type="Proteomes" id="UP000799437">
    <property type="component" value="Unassembled WGS sequence"/>
</dbReference>
<protein>
    <recommendedName>
        <fullName evidence="7">Fe2OG dioxygenase domain-containing protein</fullName>
    </recommendedName>
</protein>
<dbReference type="CDD" id="cd00431">
    <property type="entry name" value="cysteine_hydrolases"/>
    <property type="match status" value="1"/>
</dbReference>
<evidence type="ECO:0000259" key="3">
    <source>
        <dbReference type="PROSITE" id="PS50405"/>
    </source>
</evidence>
<dbReference type="AlphaFoldDB" id="A0A6A6W6K6"/>